<accession>A0ABN2CS92</accession>
<gene>
    <name evidence="2" type="ORF">GCM10009691_39610</name>
</gene>
<feature type="compositionally biased region" description="Basic and acidic residues" evidence="1">
    <location>
        <begin position="156"/>
        <end position="172"/>
    </location>
</feature>
<evidence type="ECO:0000313" key="3">
    <source>
        <dbReference type="Proteomes" id="UP001501791"/>
    </source>
</evidence>
<dbReference type="EMBL" id="BAAALY010000019">
    <property type="protein sequence ID" value="GAA1561869.1"/>
    <property type="molecule type" value="Genomic_DNA"/>
</dbReference>
<sequence>MQLTQLSERELIRQQPERVWCALMQGTQTVHRDPHDLLMLGTELTHRMHGRQFSPPRILRIRFGLRGTCVTESHISRRQHVEVGHRDHPATIITIRLVEDMELDGGAIDEPRLFAQTPCDSLGESFLGTQNRARQLPNSIAGMCEEHVQATSGNGAEDRGVDRDRGPWELRQ</sequence>
<proteinExistence type="predicted"/>
<evidence type="ECO:0000256" key="1">
    <source>
        <dbReference type="SAM" id="MobiDB-lite"/>
    </source>
</evidence>
<name>A0ABN2CS92_9MICO</name>
<reference evidence="2 3" key="1">
    <citation type="journal article" date="2019" name="Int. J. Syst. Evol. Microbiol.">
        <title>The Global Catalogue of Microorganisms (GCM) 10K type strain sequencing project: providing services to taxonomists for standard genome sequencing and annotation.</title>
        <authorList>
            <consortium name="The Broad Institute Genomics Platform"/>
            <consortium name="The Broad Institute Genome Sequencing Center for Infectious Disease"/>
            <person name="Wu L."/>
            <person name="Ma J."/>
        </authorList>
    </citation>
    <scope>NUCLEOTIDE SEQUENCE [LARGE SCALE GENOMIC DNA]</scope>
    <source>
        <strain evidence="2 3">JCM 13319</strain>
    </source>
</reference>
<comment type="caution">
    <text evidence="2">The sequence shown here is derived from an EMBL/GenBank/DDBJ whole genome shotgun (WGS) entry which is preliminary data.</text>
</comment>
<dbReference type="Proteomes" id="UP001501791">
    <property type="component" value="Unassembled WGS sequence"/>
</dbReference>
<feature type="region of interest" description="Disordered" evidence="1">
    <location>
        <begin position="149"/>
        <end position="172"/>
    </location>
</feature>
<keyword evidence="3" id="KW-1185">Reference proteome</keyword>
<protein>
    <submittedName>
        <fullName evidence="2">Uncharacterized protein</fullName>
    </submittedName>
</protein>
<organism evidence="2 3">
    <name type="scientific">Brevibacterium picturae</name>
    <dbReference type="NCBI Taxonomy" id="260553"/>
    <lineage>
        <taxon>Bacteria</taxon>
        <taxon>Bacillati</taxon>
        <taxon>Actinomycetota</taxon>
        <taxon>Actinomycetes</taxon>
        <taxon>Micrococcales</taxon>
        <taxon>Brevibacteriaceae</taxon>
        <taxon>Brevibacterium</taxon>
    </lineage>
</organism>
<evidence type="ECO:0000313" key="2">
    <source>
        <dbReference type="EMBL" id="GAA1561869.1"/>
    </source>
</evidence>